<dbReference type="Pfam" id="PF01593">
    <property type="entry name" value="Amino_oxidase"/>
    <property type="match status" value="1"/>
</dbReference>
<protein>
    <submittedName>
        <fullName evidence="4">Hydroxysqualene dehydroxylase HpnE</fullName>
    </submittedName>
</protein>
<keyword evidence="2" id="KW-0560">Oxidoreductase</keyword>
<comment type="cofactor">
    <cofactor evidence="1">
        <name>FAD</name>
        <dbReference type="ChEBI" id="CHEBI:57692"/>
    </cofactor>
</comment>
<evidence type="ECO:0000256" key="1">
    <source>
        <dbReference type="ARBA" id="ARBA00001974"/>
    </source>
</evidence>
<evidence type="ECO:0000313" key="5">
    <source>
        <dbReference type="Proteomes" id="UP001500449"/>
    </source>
</evidence>
<reference evidence="4 5" key="1">
    <citation type="journal article" date="2019" name="Int. J. Syst. Evol. Microbiol.">
        <title>The Global Catalogue of Microorganisms (GCM) 10K type strain sequencing project: providing services to taxonomists for standard genome sequencing and annotation.</title>
        <authorList>
            <consortium name="The Broad Institute Genomics Platform"/>
            <consortium name="The Broad Institute Genome Sequencing Center for Infectious Disease"/>
            <person name="Wu L."/>
            <person name="Ma J."/>
        </authorList>
    </citation>
    <scope>NUCLEOTIDE SEQUENCE [LARGE SCALE GENOMIC DNA]</scope>
    <source>
        <strain evidence="4 5">JCM 16009</strain>
    </source>
</reference>
<gene>
    <name evidence="4" type="primary">hpnE</name>
    <name evidence="4" type="ORF">GCM10009836_09050</name>
</gene>
<organism evidence="4 5">
    <name type="scientific">Pseudonocardia ailaonensis</name>
    <dbReference type="NCBI Taxonomy" id="367279"/>
    <lineage>
        <taxon>Bacteria</taxon>
        <taxon>Bacillati</taxon>
        <taxon>Actinomycetota</taxon>
        <taxon>Actinomycetes</taxon>
        <taxon>Pseudonocardiales</taxon>
        <taxon>Pseudonocardiaceae</taxon>
        <taxon>Pseudonocardia</taxon>
    </lineage>
</organism>
<comment type="caution">
    <text evidence="4">The sequence shown here is derived from an EMBL/GenBank/DDBJ whole genome shotgun (WGS) entry which is preliminary data.</text>
</comment>
<sequence length="470" mass="48422">MTSTAVIGGGLAGVSAALRLADAGQRVTLLESRARLGGVAGSSHRGALAIDTGQHVFLRCCTSYRAFLDRIGAAEQVTLQERLDVPVLAPGGTEARLRRTALPAPLHLAGSLLRYRHLSVRERLAMGRAALAMGRLDRTTAATDAQSFGGWLRAHGQSAKAVENLWDVIGIATLNARAADASLALAATVFQLGLLGKADAADVGWATAPLGALHDDAAARALAAAGVTVHRSTKVHGLGRTEHGWQVRTDGIHTDGIHTDGIRTEREEGLVVDRIVCAVPPGAAERLLPPAAAEQAGRWAEGLGSTPIVNVHVVYDRRVLAEPFVAGVGTPVQWVFDRTAQSGAAGVHGPAAQYLALSQSAADDLAGLPLAAVRARLLPALEALLPAARTAEVLDFFVTREPHATFRGAPGTAAFRPGPRGLGDAAPGVYLAGAWTGTGWPATMEGAVRSGDAAAEALIADVPARAAVAA</sequence>
<dbReference type="InterPro" id="IPR001613">
    <property type="entry name" value="Flavin_amine_oxidase"/>
</dbReference>
<dbReference type="InterPro" id="IPR050464">
    <property type="entry name" value="Zeta_carotene_desat/Oxidored"/>
</dbReference>
<dbReference type="Gene3D" id="3.50.50.60">
    <property type="entry name" value="FAD/NAD(P)-binding domain"/>
    <property type="match status" value="1"/>
</dbReference>
<dbReference type="RefSeq" id="WP_344412633.1">
    <property type="nucleotide sequence ID" value="NZ_BAAAQK010000003.1"/>
</dbReference>
<dbReference type="Proteomes" id="UP001500449">
    <property type="component" value="Unassembled WGS sequence"/>
</dbReference>
<keyword evidence="5" id="KW-1185">Reference proteome</keyword>
<dbReference type="InterPro" id="IPR017830">
    <property type="entry name" value="SQase_HpnE"/>
</dbReference>
<dbReference type="EMBL" id="BAAAQK010000003">
    <property type="protein sequence ID" value="GAA1833084.1"/>
    <property type="molecule type" value="Genomic_DNA"/>
</dbReference>
<dbReference type="PANTHER" id="PTHR42923:SF47">
    <property type="entry name" value="BLR3003 PROTEIN"/>
    <property type="match status" value="1"/>
</dbReference>
<name>A0ABN2MRF8_9PSEU</name>
<accession>A0ABN2MRF8</accession>
<evidence type="ECO:0000313" key="4">
    <source>
        <dbReference type="EMBL" id="GAA1833084.1"/>
    </source>
</evidence>
<evidence type="ECO:0000256" key="2">
    <source>
        <dbReference type="ARBA" id="ARBA00023002"/>
    </source>
</evidence>
<dbReference type="SUPFAM" id="SSF51905">
    <property type="entry name" value="FAD/NAD(P)-binding domain"/>
    <property type="match status" value="1"/>
</dbReference>
<dbReference type="PANTHER" id="PTHR42923">
    <property type="entry name" value="PROTOPORPHYRINOGEN OXIDASE"/>
    <property type="match status" value="1"/>
</dbReference>
<dbReference type="PRINTS" id="PR00757">
    <property type="entry name" value="AMINEOXDASEF"/>
</dbReference>
<dbReference type="InterPro" id="IPR002937">
    <property type="entry name" value="Amino_oxidase"/>
</dbReference>
<dbReference type="NCBIfam" id="TIGR03467">
    <property type="entry name" value="HpnE"/>
    <property type="match status" value="1"/>
</dbReference>
<feature type="domain" description="Amine oxidase" evidence="3">
    <location>
        <begin position="11"/>
        <end position="459"/>
    </location>
</feature>
<proteinExistence type="predicted"/>
<evidence type="ECO:0000259" key="3">
    <source>
        <dbReference type="Pfam" id="PF01593"/>
    </source>
</evidence>
<dbReference type="InterPro" id="IPR036188">
    <property type="entry name" value="FAD/NAD-bd_sf"/>
</dbReference>